<reference evidence="2" key="1">
    <citation type="submission" date="2023-10" db="EMBL/GenBank/DDBJ databases">
        <authorList>
            <person name="Domelevo Entfellner J.-B."/>
        </authorList>
    </citation>
    <scope>NUCLEOTIDE SEQUENCE</scope>
</reference>
<proteinExistence type="predicted"/>
<evidence type="ECO:0000256" key="1">
    <source>
        <dbReference type="SAM" id="MobiDB-lite"/>
    </source>
</evidence>
<dbReference type="AlphaFoldDB" id="A0AA86SAJ0"/>
<gene>
    <name evidence="2" type="ORF">AYBTSS11_LOCUS9607</name>
</gene>
<dbReference type="EMBL" id="OY731400">
    <property type="protein sequence ID" value="CAJ1940261.1"/>
    <property type="molecule type" value="Genomic_DNA"/>
</dbReference>
<evidence type="ECO:0000313" key="3">
    <source>
        <dbReference type="Proteomes" id="UP001189624"/>
    </source>
</evidence>
<keyword evidence="3" id="KW-1185">Reference proteome</keyword>
<evidence type="ECO:0000313" key="2">
    <source>
        <dbReference type="EMBL" id="CAJ1940261.1"/>
    </source>
</evidence>
<feature type="region of interest" description="Disordered" evidence="1">
    <location>
        <begin position="1"/>
        <end position="21"/>
    </location>
</feature>
<dbReference type="Proteomes" id="UP001189624">
    <property type="component" value="Chromosome 3"/>
</dbReference>
<dbReference type="Gramene" id="rna-AYBTSS11_LOCUS9607">
    <property type="protein sequence ID" value="CAJ1940261.1"/>
    <property type="gene ID" value="gene-AYBTSS11_LOCUS9607"/>
</dbReference>
<protein>
    <submittedName>
        <fullName evidence="2">Uncharacterized protein</fullName>
    </submittedName>
</protein>
<name>A0AA86SAJ0_9FABA</name>
<feature type="compositionally biased region" description="Low complexity" evidence="1">
    <location>
        <begin position="12"/>
        <end position="21"/>
    </location>
</feature>
<sequence>MTQQANKRNPKLKSPLSSLSSRRYAVSVRKLSEKEEGCESVVLRKQEGSVSCMRESSGSSHVDEGEEIYEHVVTSILHLMGGSLLSD</sequence>
<accession>A0AA86SAJ0</accession>
<organism evidence="2 3">
    <name type="scientific">Sphenostylis stenocarpa</name>
    <dbReference type="NCBI Taxonomy" id="92480"/>
    <lineage>
        <taxon>Eukaryota</taxon>
        <taxon>Viridiplantae</taxon>
        <taxon>Streptophyta</taxon>
        <taxon>Embryophyta</taxon>
        <taxon>Tracheophyta</taxon>
        <taxon>Spermatophyta</taxon>
        <taxon>Magnoliopsida</taxon>
        <taxon>eudicotyledons</taxon>
        <taxon>Gunneridae</taxon>
        <taxon>Pentapetalae</taxon>
        <taxon>rosids</taxon>
        <taxon>fabids</taxon>
        <taxon>Fabales</taxon>
        <taxon>Fabaceae</taxon>
        <taxon>Papilionoideae</taxon>
        <taxon>50 kb inversion clade</taxon>
        <taxon>NPAAA clade</taxon>
        <taxon>indigoferoid/millettioid clade</taxon>
        <taxon>Phaseoleae</taxon>
        <taxon>Sphenostylis</taxon>
    </lineage>
</organism>